<keyword evidence="8" id="KW-0378">Hydrolase</keyword>
<dbReference type="SUPFAM" id="SSF52540">
    <property type="entry name" value="P-loop containing nucleoside triphosphate hydrolases"/>
    <property type="match status" value="1"/>
</dbReference>
<dbReference type="Pfam" id="PF02170">
    <property type="entry name" value="PAZ"/>
    <property type="match status" value="1"/>
</dbReference>
<keyword evidence="5" id="KW-0677">Repeat</keyword>
<dbReference type="SUPFAM" id="SSF54768">
    <property type="entry name" value="dsRNA-binding domain-like"/>
    <property type="match status" value="1"/>
</dbReference>
<evidence type="ECO:0000259" key="21">
    <source>
        <dbReference type="PROSITE" id="PS51194"/>
    </source>
</evidence>
<dbReference type="InterPro" id="IPR038248">
    <property type="entry name" value="Dicer_dimer_sf"/>
</dbReference>
<feature type="compositionally biased region" description="Polar residues" evidence="17">
    <location>
        <begin position="511"/>
        <end position="520"/>
    </location>
</feature>
<evidence type="ECO:0000256" key="12">
    <source>
        <dbReference type="ARBA" id="ARBA00022884"/>
    </source>
</evidence>
<feature type="domain" description="RNase III" evidence="19">
    <location>
        <begin position="1516"/>
        <end position="1718"/>
    </location>
</feature>
<dbReference type="Pfam" id="PF00636">
    <property type="entry name" value="Ribonuclease_3"/>
    <property type="match status" value="2"/>
</dbReference>
<keyword evidence="4" id="KW-0479">Metal-binding</keyword>
<dbReference type="InterPro" id="IPR000999">
    <property type="entry name" value="RNase_III_dom"/>
</dbReference>
<evidence type="ECO:0000256" key="15">
    <source>
        <dbReference type="ARBA" id="ARBA00035116"/>
    </source>
</evidence>
<dbReference type="Pfam" id="PF20930">
    <property type="entry name" value="Dicer_PBD"/>
    <property type="match status" value="1"/>
</dbReference>
<dbReference type="PROSITE" id="PS50821">
    <property type="entry name" value="PAZ"/>
    <property type="match status" value="1"/>
</dbReference>
<dbReference type="PROSITE" id="PS50142">
    <property type="entry name" value="RNASE_3_2"/>
    <property type="match status" value="2"/>
</dbReference>
<evidence type="ECO:0000256" key="2">
    <source>
        <dbReference type="ARBA" id="ARBA00001946"/>
    </source>
</evidence>
<feature type="region of interest" description="Disordered" evidence="17">
    <location>
        <begin position="467"/>
        <end position="525"/>
    </location>
</feature>
<dbReference type="CDD" id="cd10843">
    <property type="entry name" value="DSRM_DICER"/>
    <property type="match status" value="1"/>
</dbReference>
<evidence type="ECO:0000256" key="1">
    <source>
        <dbReference type="ARBA" id="ARBA00001936"/>
    </source>
</evidence>
<evidence type="ECO:0000256" key="5">
    <source>
        <dbReference type="ARBA" id="ARBA00022737"/>
    </source>
</evidence>
<dbReference type="Gene3D" id="3.30.160.380">
    <property type="entry name" value="Dicer dimerisation domain"/>
    <property type="match status" value="1"/>
</dbReference>
<dbReference type="PROSITE" id="PS51194">
    <property type="entry name" value="HELICASE_CTER"/>
    <property type="match status" value="1"/>
</dbReference>
<dbReference type="InterPro" id="IPR036389">
    <property type="entry name" value="RNase_III_sf"/>
</dbReference>
<dbReference type="PROSITE" id="PS00517">
    <property type="entry name" value="RNASE_3_1"/>
    <property type="match status" value="1"/>
</dbReference>
<evidence type="ECO:0000313" key="23">
    <source>
        <dbReference type="EMBL" id="UYV82849.1"/>
    </source>
</evidence>
<dbReference type="SMART" id="SM00535">
    <property type="entry name" value="RIBOc"/>
    <property type="match status" value="2"/>
</dbReference>
<organism evidence="23 24">
    <name type="scientific">Cordylochernes scorpioides</name>
    <dbReference type="NCBI Taxonomy" id="51811"/>
    <lineage>
        <taxon>Eukaryota</taxon>
        <taxon>Metazoa</taxon>
        <taxon>Ecdysozoa</taxon>
        <taxon>Arthropoda</taxon>
        <taxon>Chelicerata</taxon>
        <taxon>Arachnida</taxon>
        <taxon>Pseudoscorpiones</taxon>
        <taxon>Cheliferoidea</taxon>
        <taxon>Chernetidae</taxon>
        <taxon>Cordylochernes</taxon>
    </lineage>
</organism>
<dbReference type="InterPro" id="IPR048513">
    <property type="entry name" value="Dicer_PBD"/>
</dbReference>
<proteinExistence type="inferred from homology"/>
<keyword evidence="13" id="KW-0943">RNA-mediated gene silencing</keyword>
<dbReference type="InterPro" id="IPR001650">
    <property type="entry name" value="Helicase_C-like"/>
</dbReference>
<keyword evidence="3" id="KW-0540">Nuclease</keyword>
<dbReference type="SUPFAM" id="SSF101690">
    <property type="entry name" value="PAZ domain"/>
    <property type="match status" value="1"/>
</dbReference>
<keyword evidence="9" id="KW-0347">Helicase</keyword>
<feature type="compositionally biased region" description="Basic and acidic residues" evidence="17">
    <location>
        <begin position="417"/>
        <end position="429"/>
    </location>
</feature>
<evidence type="ECO:0000256" key="10">
    <source>
        <dbReference type="ARBA" id="ARBA00022840"/>
    </source>
</evidence>
<feature type="compositionally biased region" description="Low complexity" evidence="17">
    <location>
        <begin position="467"/>
        <end position="483"/>
    </location>
</feature>
<dbReference type="InterPro" id="IPR005034">
    <property type="entry name" value="Dicer_dimerisation"/>
</dbReference>
<dbReference type="PANTHER" id="PTHR14950:SF37">
    <property type="entry name" value="ENDORIBONUCLEASE DICER"/>
    <property type="match status" value="1"/>
</dbReference>
<evidence type="ECO:0000256" key="9">
    <source>
        <dbReference type="ARBA" id="ARBA00022806"/>
    </source>
</evidence>
<feature type="domain" description="PAZ" evidence="20">
    <location>
        <begin position="973"/>
        <end position="1119"/>
    </location>
</feature>
<dbReference type="SMART" id="SM00949">
    <property type="entry name" value="PAZ"/>
    <property type="match status" value="1"/>
</dbReference>
<comment type="cofactor">
    <cofactor evidence="1">
        <name>Mn(2+)</name>
        <dbReference type="ChEBI" id="CHEBI:29035"/>
    </cofactor>
</comment>
<dbReference type="Gene3D" id="2.170.260.10">
    <property type="entry name" value="paz domain"/>
    <property type="match status" value="1"/>
</dbReference>
<comment type="similarity">
    <text evidence="15">Belongs to the helicase family. Dicer subfamily.</text>
</comment>
<feature type="compositionally biased region" description="Polar residues" evidence="17">
    <location>
        <begin position="830"/>
        <end position="841"/>
    </location>
</feature>
<evidence type="ECO:0000313" key="24">
    <source>
        <dbReference type="Proteomes" id="UP001235939"/>
    </source>
</evidence>
<dbReference type="Gene3D" id="3.30.160.20">
    <property type="match status" value="1"/>
</dbReference>
<keyword evidence="12 16" id="KW-0694">RNA-binding</keyword>
<feature type="domain" description="DRBM" evidence="18">
    <location>
        <begin position="1956"/>
        <end position="2021"/>
    </location>
</feature>
<gene>
    <name evidence="23" type="ORF">LAZ67_22001070</name>
</gene>
<evidence type="ECO:0000256" key="17">
    <source>
        <dbReference type="SAM" id="MobiDB-lite"/>
    </source>
</evidence>
<feature type="domain" description="Dicer dsRNA-binding fold" evidence="22">
    <location>
        <begin position="710"/>
        <end position="801"/>
    </location>
</feature>
<keyword evidence="24" id="KW-1185">Reference proteome</keyword>
<dbReference type="Pfam" id="PF20931">
    <property type="entry name" value="Dicer_platform"/>
    <property type="match status" value="1"/>
</dbReference>
<dbReference type="HAMAP" id="MF_00104">
    <property type="entry name" value="RNase_III"/>
    <property type="match status" value="1"/>
</dbReference>
<dbReference type="Pfam" id="PF03368">
    <property type="entry name" value="Dicer_dimer"/>
    <property type="match status" value="1"/>
</dbReference>
<keyword evidence="14" id="KW-0464">Manganese</keyword>
<accession>A0ABY6LQK7</accession>
<keyword evidence="6" id="KW-0547">Nucleotide-binding</keyword>
<dbReference type="InterPro" id="IPR044441">
    <property type="entry name" value="DICER_DSRM"/>
</dbReference>
<dbReference type="PROSITE" id="PS50137">
    <property type="entry name" value="DS_RBD"/>
    <property type="match status" value="1"/>
</dbReference>
<evidence type="ECO:0000256" key="11">
    <source>
        <dbReference type="ARBA" id="ARBA00022842"/>
    </source>
</evidence>
<feature type="domain" description="RNase III" evidence="19">
    <location>
        <begin position="1774"/>
        <end position="1931"/>
    </location>
</feature>
<keyword evidence="10" id="KW-0067">ATP-binding</keyword>
<dbReference type="Pfam" id="PF20932">
    <property type="entry name" value="Dicer_dsRBD"/>
    <property type="match status" value="1"/>
</dbReference>
<dbReference type="PROSITE" id="PS51327">
    <property type="entry name" value="DICER_DSRBF"/>
    <property type="match status" value="1"/>
</dbReference>
<dbReference type="SMART" id="SM00358">
    <property type="entry name" value="DSRM"/>
    <property type="match status" value="1"/>
</dbReference>
<dbReference type="EMBL" id="CP092884">
    <property type="protein sequence ID" value="UYV82849.1"/>
    <property type="molecule type" value="Genomic_DNA"/>
</dbReference>
<evidence type="ECO:0000256" key="6">
    <source>
        <dbReference type="ARBA" id="ARBA00022741"/>
    </source>
</evidence>
<evidence type="ECO:0000259" key="20">
    <source>
        <dbReference type="PROSITE" id="PS50821"/>
    </source>
</evidence>
<evidence type="ECO:0000256" key="16">
    <source>
        <dbReference type="PROSITE-ProRule" id="PRU00657"/>
    </source>
</evidence>
<feature type="compositionally biased region" description="Polar residues" evidence="17">
    <location>
        <begin position="443"/>
        <end position="455"/>
    </location>
</feature>
<dbReference type="InterPro" id="IPR036085">
    <property type="entry name" value="PAZ_dom_sf"/>
</dbReference>
<feature type="region of interest" description="Disordered" evidence="17">
    <location>
        <begin position="353"/>
        <end position="401"/>
    </location>
</feature>
<evidence type="ECO:0000259" key="19">
    <source>
        <dbReference type="PROSITE" id="PS50142"/>
    </source>
</evidence>
<keyword evidence="11" id="KW-0460">Magnesium</keyword>
<dbReference type="Gene3D" id="3.40.50.300">
    <property type="entry name" value="P-loop containing nucleotide triphosphate hydrolases"/>
    <property type="match status" value="2"/>
</dbReference>
<dbReference type="CDD" id="cd00593">
    <property type="entry name" value="RIBOc"/>
    <property type="match status" value="2"/>
</dbReference>
<evidence type="ECO:0000259" key="22">
    <source>
        <dbReference type="PROSITE" id="PS51327"/>
    </source>
</evidence>
<feature type="region of interest" description="Disordered" evidence="17">
    <location>
        <begin position="416"/>
        <end position="455"/>
    </location>
</feature>
<protein>
    <submittedName>
        <fullName evidence="23">DICER1</fullName>
    </submittedName>
</protein>
<evidence type="ECO:0000256" key="3">
    <source>
        <dbReference type="ARBA" id="ARBA00022722"/>
    </source>
</evidence>
<comment type="cofactor">
    <cofactor evidence="2">
        <name>Mg(2+)</name>
        <dbReference type="ChEBI" id="CHEBI:18420"/>
    </cofactor>
</comment>
<dbReference type="SUPFAM" id="SSF69065">
    <property type="entry name" value="RNase III domain-like"/>
    <property type="match status" value="2"/>
</dbReference>
<dbReference type="InterPro" id="IPR014720">
    <property type="entry name" value="dsRBD_dom"/>
</dbReference>
<dbReference type="Gene3D" id="1.10.1520.10">
    <property type="entry name" value="Ribonuclease III domain"/>
    <property type="match status" value="2"/>
</dbReference>
<evidence type="ECO:0000256" key="8">
    <source>
        <dbReference type="ARBA" id="ARBA00022801"/>
    </source>
</evidence>
<feature type="compositionally biased region" description="Polar residues" evidence="17">
    <location>
        <begin position="360"/>
        <end position="374"/>
    </location>
</feature>
<evidence type="ECO:0000256" key="7">
    <source>
        <dbReference type="ARBA" id="ARBA00022759"/>
    </source>
</evidence>
<evidence type="ECO:0000256" key="13">
    <source>
        <dbReference type="ARBA" id="ARBA00023158"/>
    </source>
</evidence>
<keyword evidence="7" id="KW-0255">Endonuclease</keyword>
<sequence length="2027" mass="227919">MVFIKSGAPFPRARRFHQLENVNTKTFISREYQVELLDAIRKRSLVACLSSESSKFFLTVMAVKELSSQVRAAGLPFLALLILPEEELSRQHQLVAEFTDLKVSCEGSESAEVVVCTPAQAVSLLGSQVNLVVLDQCHLPDCAAVRAELPFWPNIRLLAFCPVLLDGISSPGQLHRRIIALEAALNCPVVAACDLSAISKLAHKPREILAISQPYTAQPPDFTDLLQILDDSLSILEEASLILSENGENDAPPFEELSKAYLLETYRILRHLGPWCARRALDLILAEISYKQDNLVSAQVTPILLLQVIHTRLQMVACLCQDLIDAKTGPITENSTSKLTNLLKILAKFKPPPSPVAPVSDTQQPPQPENSQDSAVCDANGPMVPSEAPSQPPGDSSDNGLKIDVWEESEEFQTILKKSDTVSKNEDKTASTTHSQNDHVEENNVNSCQSESCSQTQVIENLPTLENNHQESNNQNNHQESSQPQEDSGGAEKPTTLSLSQQQSEDDRKVTSSTPPANKNPTDDAHNLCGLIFVRQRVTAYVLSRWLTEVSQTIPEFSFLQPNFLANLSLPENSTYKQEEVLQKFRSRECNLLVTPFSMLESLDVPKCNLSVLFDAPRNFRTYLTTRGKARVADSLYLLQDTAHTNQSHIDLLQDFKCYEKILLERCEDNEMPTEEELKAEKVDHLRPIYQPLPPTSDTPSPPKVSLSSAIGLVNKYCAKLPSDTFTRLTPYWKIEKISSKFQCTIQLPINSPLKTPVKGEFMSTRHLAKMAAALQTCIQLHQKGELDDNLLPTGKEAVKFEEDLVTHEEDQQQMNPALSGTKKRRQHYSKQVASDLQDSQPRPGEPSYLYLVHMALTCSIPEEQNTRGRKIDDPAQTPQGFGILTSKPILPVCSFPLFTRSGEVTVEVQLVQEGLVLTEVQLERLLYFHHYTFSNVLQLEKYPMVWGSTSQECSIYIVPTNLFSGSYEIDWPFVDKINQQKNFQLSKIPKEERLDFVFEESKYTDAVVIPWYRNLDKLQFFYVAEICHNLTPRSDFPAQGPRTFEEYYMEKYSIEVVNGEQPLLDVDHTSARLNLLTPRYVNRKGVTLPTSSEQTKKAKRENLQQKQILVPELCVIHPFPASLWRKAVCLPCILYRLNSLLLAEQMRRKVALEIGVGVVDLPSGFKWPMLDFGWTLAEVLKSQPVEEERPSKKTKRIAEDILEVPQASVTGWDDEPSSVMSTFPISPASYEPPECDLVIDTFDPTKHIAPDIVDFTIQSTFMFPPMWNSDAQSNGSGEPCFRVGSPSNFETSTWDSDWDENSKICMLDSNIPGLGYLSGPGQLNVEGLSSDLLTYNKDLYDSLEDLDMISDDEGSGIQLMSTCQAKDNPHLSEWLCDCDPTTEISAPKEQAPQNLLDEADLEYETLAANNTSSLNMLGDLVKEVELIKDETAPEDQDLSKYKIEMLLSSAPFPLLKQTKEPEAASTHDLLDISSANTNPKETKAIAPTSNLPFGELLPDRELVNLSENNSEEMFRIHFDEQPDLATHTGPSPSLILQALTMSNANDGINLERLETVGDSFLKYAITTFLFCKYPNIHEGKLSFLRSKQISNLNLYRLGKLKGLGNMMVATKFEPNENWLPPCYTVPEGLEESLIEKSGGTSSFDLAAFGDLRTMTESQIRKHILESNNIVSRFNYGTTSNDLPPPLAYSLLKRHSIPDKSIADCVEALIGCFLISCGQRGALLFMSWLGLHVLPTSTSSEGKREYHPLAPPPSPLLTHVPNYEVKLVRLLTGYDQFEKKIQYTFRDKSYLLQAFTHASYHYNRLTDCYQRLEFLGDAVLDYLITRHLYEDPQKHSPGTLTDLRSALVNNSFFASLAIKYEFYKYFKAISPGLFNVINKFVEIRKNCSTFHELEGYYLEEDECEETEEIEVPKALGDVFESVAGAIYLDSGMSLDTVWRVYFTIMKPEIEYFSTHVPKSPIRELLEMEPQTTHFERAETTLSGKVRVKVEVFEKGVFVGVGRNKRIAKCTAAKRALRHLKKMASSTH</sequence>
<evidence type="ECO:0000259" key="18">
    <source>
        <dbReference type="PROSITE" id="PS50137"/>
    </source>
</evidence>
<dbReference type="InterPro" id="IPR048512">
    <property type="entry name" value="Dicer_platform"/>
</dbReference>
<dbReference type="PANTHER" id="PTHR14950">
    <property type="entry name" value="DICER-RELATED"/>
    <property type="match status" value="1"/>
</dbReference>
<reference evidence="23 24" key="1">
    <citation type="submission" date="2022-03" db="EMBL/GenBank/DDBJ databases">
        <title>A chromosomal length assembly of Cordylochernes scorpioides.</title>
        <authorList>
            <person name="Zeh D."/>
            <person name="Zeh J."/>
        </authorList>
    </citation>
    <scope>NUCLEOTIDE SEQUENCE [LARGE SCALE GENOMIC DNA]</scope>
    <source>
        <strain evidence="23">IN4F17</strain>
        <tissue evidence="23">Whole Body</tissue>
    </source>
</reference>
<dbReference type="Proteomes" id="UP001235939">
    <property type="component" value="Chromosome 22"/>
</dbReference>
<name>A0ABY6LQK7_9ARAC</name>
<feature type="domain" description="Helicase C-terminal" evidence="21">
    <location>
        <begin position="521"/>
        <end position="678"/>
    </location>
</feature>
<dbReference type="InterPro" id="IPR027417">
    <property type="entry name" value="P-loop_NTPase"/>
</dbReference>
<dbReference type="InterPro" id="IPR011907">
    <property type="entry name" value="RNase_III"/>
</dbReference>
<evidence type="ECO:0000256" key="14">
    <source>
        <dbReference type="ARBA" id="ARBA00023211"/>
    </source>
</evidence>
<evidence type="ECO:0000256" key="4">
    <source>
        <dbReference type="ARBA" id="ARBA00022723"/>
    </source>
</evidence>
<feature type="region of interest" description="Disordered" evidence="17">
    <location>
        <begin position="805"/>
        <end position="844"/>
    </location>
</feature>
<dbReference type="InterPro" id="IPR003100">
    <property type="entry name" value="PAZ_dom"/>
</dbReference>